<protein>
    <submittedName>
        <fullName evidence="1">Uncharacterized protein</fullName>
    </submittedName>
</protein>
<dbReference type="EMBL" id="JAUEPS010000008">
    <property type="protein sequence ID" value="KAK0463195.1"/>
    <property type="molecule type" value="Genomic_DNA"/>
</dbReference>
<keyword evidence="2" id="KW-1185">Reference proteome</keyword>
<proteinExistence type="predicted"/>
<dbReference type="AlphaFoldDB" id="A0AA39NCM7"/>
<evidence type="ECO:0000313" key="2">
    <source>
        <dbReference type="Proteomes" id="UP001175211"/>
    </source>
</evidence>
<accession>A0AA39NCM7</accession>
<comment type="caution">
    <text evidence="1">The sequence shown here is derived from an EMBL/GenBank/DDBJ whole genome shotgun (WGS) entry which is preliminary data.</text>
</comment>
<dbReference type="RefSeq" id="XP_060334661.1">
    <property type="nucleotide sequence ID" value="XM_060466137.1"/>
</dbReference>
<sequence>MRYLSSHCMFLKPLTYTSLTLASFTGSHHWANHWAEPPLMRFNFRSVDDKKSFLQFYISISNELTTASNPVILRILVEDEQMLYPSAGVTGVERLLFELAAELINNIIHGDGALQLAYLVKLEEHPPETDVQCIKSILQWNPLTFIVLSAPTLALEHRVLFSSSDIIKSENCISHAAQLFVPSEPLRPSNDTSSSFENNNIQGLPAELELVTPFQTLCRAYCLPTE</sequence>
<organism evidence="1 2">
    <name type="scientific">Armillaria tabescens</name>
    <name type="common">Ringless honey mushroom</name>
    <name type="synonym">Agaricus tabescens</name>
    <dbReference type="NCBI Taxonomy" id="1929756"/>
    <lineage>
        <taxon>Eukaryota</taxon>
        <taxon>Fungi</taxon>
        <taxon>Dikarya</taxon>
        <taxon>Basidiomycota</taxon>
        <taxon>Agaricomycotina</taxon>
        <taxon>Agaricomycetes</taxon>
        <taxon>Agaricomycetidae</taxon>
        <taxon>Agaricales</taxon>
        <taxon>Marasmiineae</taxon>
        <taxon>Physalacriaceae</taxon>
        <taxon>Desarmillaria</taxon>
    </lineage>
</organism>
<dbReference type="GeneID" id="85349685"/>
<evidence type="ECO:0000313" key="1">
    <source>
        <dbReference type="EMBL" id="KAK0463195.1"/>
    </source>
</evidence>
<gene>
    <name evidence="1" type="ORF">EV420DRAFT_1160248</name>
</gene>
<name>A0AA39NCM7_ARMTA</name>
<reference evidence="1" key="1">
    <citation type="submission" date="2023-06" db="EMBL/GenBank/DDBJ databases">
        <authorList>
            <consortium name="Lawrence Berkeley National Laboratory"/>
            <person name="Ahrendt S."/>
            <person name="Sahu N."/>
            <person name="Indic B."/>
            <person name="Wong-Bajracharya J."/>
            <person name="Merenyi Z."/>
            <person name="Ke H.-M."/>
            <person name="Monk M."/>
            <person name="Kocsube S."/>
            <person name="Drula E."/>
            <person name="Lipzen A."/>
            <person name="Balint B."/>
            <person name="Henrissat B."/>
            <person name="Andreopoulos B."/>
            <person name="Martin F.M."/>
            <person name="Harder C.B."/>
            <person name="Rigling D."/>
            <person name="Ford K.L."/>
            <person name="Foster G.D."/>
            <person name="Pangilinan J."/>
            <person name="Papanicolaou A."/>
            <person name="Barry K."/>
            <person name="LaButti K."/>
            <person name="Viragh M."/>
            <person name="Koriabine M."/>
            <person name="Yan M."/>
            <person name="Riley R."/>
            <person name="Champramary S."/>
            <person name="Plett K.L."/>
            <person name="Tsai I.J."/>
            <person name="Slot J."/>
            <person name="Sipos G."/>
            <person name="Plett J."/>
            <person name="Nagy L.G."/>
            <person name="Grigoriev I.V."/>
        </authorList>
    </citation>
    <scope>NUCLEOTIDE SEQUENCE</scope>
    <source>
        <strain evidence="1">CCBAS 213</strain>
    </source>
</reference>
<dbReference type="Proteomes" id="UP001175211">
    <property type="component" value="Unassembled WGS sequence"/>
</dbReference>